<dbReference type="AlphaFoldDB" id="A0A9Q0RTJ8"/>
<accession>A0A9Q0RTJ8</accession>
<sequence>MDMRFGRNVTRTIFEYYRFTNVLTIPLMTEINPRKGRPKTHRPRGRSRVKQEVKLRPKTTRVNAPISYTDLSIRYDSESSNDGSPIRYGQYGYGFGTRSSGNIYMNMNHDQFSLLAIQSSKFNNLDFSNDFKGPALPKIHATITSTVNLTKNGNETLNIPPKPCLSIIDFNQLTRGGLEQATKKFNEEKKNRPKQH</sequence>
<gene>
    <name evidence="2" type="ORF">Bhyg_16281</name>
</gene>
<dbReference type="Proteomes" id="UP001151699">
    <property type="component" value="Unassembled WGS sequence"/>
</dbReference>
<proteinExistence type="predicted"/>
<reference evidence="2" key="1">
    <citation type="submission" date="2022-07" db="EMBL/GenBank/DDBJ databases">
        <authorList>
            <person name="Trinca V."/>
            <person name="Uliana J.V.C."/>
            <person name="Torres T.T."/>
            <person name="Ward R.J."/>
            <person name="Monesi N."/>
        </authorList>
    </citation>
    <scope>NUCLEOTIDE SEQUENCE</scope>
    <source>
        <strain evidence="2">HSMRA1968</strain>
        <tissue evidence="2">Whole embryos</tissue>
    </source>
</reference>
<feature type="compositionally biased region" description="Basic residues" evidence="1">
    <location>
        <begin position="34"/>
        <end position="48"/>
    </location>
</feature>
<evidence type="ECO:0000256" key="1">
    <source>
        <dbReference type="SAM" id="MobiDB-lite"/>
    </source>
</evidence>
<dbReference type="EMBL" id="WJQU01002142">
    <property type="protein sequence ID" value="KAJ6633180.1"/>
    <property type="molecule type" value="Genomic_DNA"/>
</dbReference>
<organism evidence="2 3">
    <name type="scientific">Pseudolycoriella hygida</name>
    <dbReference type="NCBI Taxonomy" id="35572"/>
    <lineage>
        <taxon>Eukaryota</taxon>
        <taxon>Metazoa</taxon>
        <taxon>Ecdysozoa</taxon>
        <taxon>Arthropoda</taxon>
        <taxon>Hexapoda</taxon>
        <taxon>Insecta</taxon>
        <taxon>Pterygota</taxon>
        <taxon>Neoptera</taxon>
        <taxon>Endopterygota</taxon>
        <taxon>Diptera</taxon>
        <taxon>Nematocera</taxon>
        <taxon>Sciaroidea</taxon>
        <taxon>Sciaridae</taxon>
        <taxon>Pseudolycoriella</taxon>
    </lineage>
</organism>
<name>A0A9Q0RTJ8_9DIPT</name>
<dbReference type="OrthoDB" id="10253041at2759"/>
<evidence type="ECO:0000313" key="2">
    <source>
        <dbReference type="EMBL" id="KAJ6633180.1"/>
    </source>
</evidence>
<evidence type="ECO:0000313" key="3">
    <source>
        <dbReference type="Proteomes" id="UP001151699"/>
    </source>
</evidence>
<comment type="caution">
    <text evidence="2">The sequence shown here is derived from an EMBL/GenBank/DDBJ whole genome shotgun (WGS) entry which is preliminary data.</text>
</comment>
<keyword evidence="3" id="KW-1185">Reference proteome</keyword>
<protein>
    <submittedName>
        <fullName evidence="2">Uncharacterized protein</fullName>
    </submittedName>
</protein>
<feature type="region of interest" description="Disordered" evidence="1">
    <location>
        <begin position="32"/>
        <end position="51"/>
    </location>
</feature>